<dbReference type="EMBL" id="CM045771">
    <property type="protein sequence ID" value="KAI7990008.1"/>
    <property type="molecule type" value="Genomic_DNA"/>
</dbReference>
<comment type="caution">
    <text evidence="1">The sequence shown here is derived from an EMBL/GenBank/DDBJ whole genome shotgun (WGS) entry which is preliminary data.</text>
</comment>
<keyword evidence="2" id="KW-1185">Reference proteome</keyword>
<evidence type="ECO:0000313" key="2">
    <source>
        <dbReference type="Proteomes" id="UP001060215"/>
    </source>
</evidence>
<organism evidence="1 2">
    <name type="scientific">Camellia lanceoleosa</name>
    <dbReference type="NCBI Taxonomy" id="1840588"/>
    <lineage>
        <taxon>Eukaryota</taxon>
        <taxon>Viridiplantae</taxon>
        <taxon>Streptophyta</taxon>
        <taxon>Embryophyta</taxon>
        <taxon>Tracheophyta</taxon>
        <taxon>Spermatophyta</taxon>
        <taxon>Magnoliopsida</taxon>
        <taxon>eudicotyledons</taxon>
        <taxon>Gunneridae</taxon>
        <taxon>Pentapetalae</taxon>
        <taxon>asterids</taxon>
        <taxon>Ericales</taxon>
        <taxon>Theaceae</taxon>
        <taxon>Camellia</taxon>
    </lineage>
</organism>
<evidence type="ECO:0000313" key="1">
    <source>
        <dbReference type="EMBL" id="KAI7990008.1"/>
    </source>
</evidence>
<name>A0ACC0FNZ3_9ERIC</name>
<dbReference type="Proteomes" id="UP001060215">
    <property type="component" value="Chromosome 14"/>
</dbReference>
<reference evidence="1 2" key="1">
    <citation type="journal article" date="2022" name="Plant J.">
        <title>Chromosome-level genome of Camellia lanceoleosa provides a valuable resource for understanding genome evolution and self-incompatibility.</title>
        <authorList>
            <person name="Gong W."/>
            <person name="Xiao S."/>
            <person name="Wang L."/>
            <person name="Liao Z."/>
            <person name="Chang Y."/>
            <person name="Mo W."/>
            <person name="Hu G."/>
            <person name="Li W."/>
            <person name="Zhao G."/>
            <person name="Zhu H."/>
            <person name="Hu X."/>
            <person name="Ji K."/>
            <person name="Xiang X."/>
            <person name="Song Q."/>
            <person name="Yuan D."/>
            <person name="Jin S."/>
            <person name="Zhang L."/>
        </authorList>
    </citation>
    <scope>NUCLEOTIDE SEQUENCE [LARGE SCALE GENOMIC DNA]</scope>
    <source>
        <strain evidence="1">SQ_2022a</strain>
    </source>
</reference>
<protein>
    <submittedName>
        <fullName evidence="1">Uncharacterized protein</fullName>
    </submittedName>
</protein>
<sequence length="71" mass="7702">MLRLAHQVGSLVASSRNPPTVLRLASPPPQPSGFKSQPSHYASIGFTTTTATVIIINFFELPPDEYGEYAQ</sequence>
<proteinExistence type="predicted"/>
<gene>
    <name evidence="1" type="ORF">LOK49_LG13G01215</name>
</gene>
<accession>A0ACC0FNZ3</accession>